<sequence length="155" mass="17790">MGIICSRTSTIVQTMPSRLPPHSHTPQKESHGRDVTDASDIVDEPRTMLPPIDGYQHVLLMPLERAVQSLEIFDLLTKVHIAKSNCQKLTGSLTQDEAASIYLYTMEWSPKNQCLYYLLNHALRYERGEKFKRWFPYLKLLLTALYKLPSVKGTL</sequence>
<dbReference type="EMBL" id="CAJNOK010044446">
    <property type="protein sequence ID" value="CAF1574546.1"/>
    <property type="molecule type" value="Genomic_DNA"/>
</dbReference>
<proteinExistence type="predicted"/>
<evidence type="ECO:0000313" key="2">
    <source>
        <dbReference type="EMBL" id="CAF1574546.1"/>
    </source>
</evidence>
<gene>
    <name evidence="2" type="ORF">OVA965_LOCUS40573</name>
    <name evidence="3" type="ORF">TMI583_LOCUS42033</name>
</gene>
<reference evidence="2" key="1">
    <citation type="submission" date="2021-02" db="EMBL/GenBank/DDBJ databases">
        <authorList>
            <person name="Nowell W R."/>
        </authorList>
    </citation>
    <scope>NUCLEOTIDE SEQUENCE</scope>
</reference>
<evidence type="ECO:0000313" key="4">
    <source>
        <dbReference type="Proteomes" id="UP000677228"/>
    </source>
</evidence>
<comment type="caution">
    <text evidence="2">The sequence shown here is derived from an EMBL/GenBank/DDBJ whole genome shotgun (WGS) entry which is preliminary data.</text>
</comment>
<dbReference type="Proteomes" id="UP000677228">
    <property type="component" value="Unassembled WGS sequence"/>
</dbReference>
<dbReference type="Proteomes" id="UP000682733">
    <property type="component" value="Unassembled WGS sequence"/>
</dbReference>
<protein>
    <submittedName>
        <fullName evidence="2">Uncharacterized protein</fullName>
    </submittedName>
</protein>
<evidence type="ECO:0000256" key="1">
    <source>
        <dbReference type="SAM" id="MobiDB-lite"/>
    </source>
</evidence>
<feature type="compositionally biased region" description="Basic and acidic residues" evidence="1">
    <location>
        <begin position="26"/>
        <end position="36"/>
    </location>
</feature>
<dbReference type="AlphaFoldDB" id="A0A8S2FZQ0"/>
<dbReference type="Gene3D" id="3.90.176.10">
    <property type="entry name" value="Toxin ADP-ribosyltransferase, Chain A, domain 1"/>
    <property type="match status" value="1"/>
</dbReference>
<evidence type="ECO:0000313" key="3">
    <source>
        <dbReference type="EMBL" id="CAF4370699.1"/>
    </source>
</evidence>
<feature type="region of interest" description="Disordered" evidence="1">
    <location>
        <begin position="14"/>
        <end position="36"/>
    </location>
</feature>
<name>A0A8S2FZQ0_9BILA</name>
<organism evidence="2 4">
    <name type="scientific">Didymodactylos carnosus</name>
    <dbReference type="NCBI Taxonomy" id="1234261"/>
    <lineage>
        <taxon>Eukaryota</taxon>
        <taxon>Metazoa</taxon>
        <taxon>Spiralia</taxon>
        <taxon>Gnathifera</taxon>
        <taxon>Rotifera</taxon>
        <taxon>Eurotatoria</taxon>
        <taxon>Bdelloidea</taxon>
        <taxon>Philodinida</taxon>
        <taxon>Philodinidae</taxon>
        <taxon>Didymodactylos</taxon>
    </lineage>
</organism>
<dbReference type="EMBL" id="CAJOBA010067335">
    <property type="protein sequence ID" value="CAF4370699.1"/>
    <property type="molecule type" value="Genomic_DNA"/>
</dbReference>
<accession>A0A8S2FZQ0</accession>